<accession>A0ABS6EQV3</accession>
<dbReference type="RefSeq" id="WP_216469729.1">
    <property type="nucleotide sequence ID" value="NZ_JAHLQI010000002.1"/>
</dbReference>
<dbReference type="Proteomes" id="UP000783588">
    <property type="component" value="Unassembled WGS sequence"/>
</dbReference>
<feature type="transmembrane region" description="Helical" evidence="1">
    <location>
        <begin position="162"/>
        <end position="181"/>
    </location>
</feature>
<sequence length="274" mass="30977">MGSKKQRLNNVYGSKVAARQDLMQMLLPTLGAAFLFLAPAFLISVALRIVCFDPSSMEIRAALTYGQLAEALAAYGAAQLFITMPLYYGMTQFCAWRRAGARVQASVILLCFTSIRLYVRSIWMALIQLLYAVLWLIPCAAICLAGAALYQYVLPTTTGYLIFMELVIVASIWYAAMLLPYQCGYSLMAERQNMSCWRAVRTAAKSCHGHRFEFFYLMLSFLFWMILSVVFGGLLLIVVCPYFLLALYHLFDRIRGVEIRVSRRSQENSTDDTT</sequence>
<dbReference type="PANTHER" id="PTHR40076:SF1">
    <property type="entry name" value="MEMBRANE PROTEIN"/>
    <property type="match status" value="1"/>
</dbReference>
<feature type="transmembrane region" description="Helical" evidence="1">
    <location>
        <begin position="101"/>
        <end position="119"/>
    </location>
</feature>
<feature type="transmembrane region" description="Helical" evidence="1">
    <location>
        <begin position="221"/>
        <end position="245"/>
    </location>
</feature>
<comment type="caution">
    <text evidence="2">The sequence shown here is derived from an EMBL/GenBank/DDBJ whole genome shotgun (WGS) entry which is preliminary data.</text>
</comment>
<name>A0ABS6EQV3_9FIRM</name>
<organism evidence="2 3">
    <name type="scientific">Butyricicoccus intestinisimiae</name>
    <dbReference type="NCBI Taxonomy" id="2841509"/>
    <lineage>
        <taxon>Bacteria</taxon>
        <taxon>Bacillati</taxon>
        <taxon>Bacillota</taxon>
        <taxon>Clostridia</taxon>
        <taxon>Eubacteriales</taxon>
        <taxon>Butyricicoccaceae</taxon>
        <taxon>Butyricicoccus</taxon>
    </lineage>
</organism>
<feature type="transmembrane region" description="Helical" evidence="1">
    <location>
        <begin position="72"/>
        <end position="89"/>
    </location>
</feature>
<evidence type="ECO:0000256" key="1">
    <source>
        <dbReference type="SAM" id="Phobius"/>
    </source>
</evidence>
<evidence type="ECO:0000313" key="3">
    <source>
        <dbReference type="Proteomes" id="UP000783588"/>
    </source>
</evidence>
<keyword evidence="1" id="KW-0812">Transmembrane</keyword>
<dbReference type="PANTHER" id="PTHR40076">
    <property type="entry name" value="MEMBRANE PROTEIN-RELATED"/>
    <property type="match status" value="1"/>
</dbReference>
<keyword evidence="1" id="KW-0472">Membrane</keyword>
<dbReference type="Pfam" id="PF06161">
    <property type="entry name" value="DUF975"/>
    <property type="match status" value="1"/>
</dbReference>
<gene>
    <name evidence="2" type="ORF">KQI75_05525</name>
</gene>
<keyword evidence="1" id="KW-1133">Transmembrane helix</keyword>
<keyword evidence="3" id="KW-1185">Reference proteome</keyword>
<reference evidence="2 3" key="1">
    <citation type="submission" date="2021-06" db="EMBL/GenBank/DDBJ databases">
        <authorList>
            <person name="Sun Q."/>
            <person name="Li D."/>
        </authorList>
    </citation>
    <scope>NUCLEOTIDE SEQUENCE [LARGE SCALE GENOMIC DNA]</scope>
    <source>
        <strain evidence="2 3">MSJd-7</strain>
    </source>
</reference>
<protein>
    <submittedName>
        <fullName evidence="2">DUF975 family protein</fullName>
    </submittedName>
</protein>
<dbReference type="EMBL" id="JAHLQI010000002">
    <property type="protein sequence ID" value="MBU5490083.1"/>
    <property type="molecule type" value="Genomic_DNA"/>
</dbReference>
<dbReference type="InterPro" id="IPR010380">
    <property type="entry name" value="DUF975"/>
</dbReference>
<feature type="transmembrane region" description="Helical" evidence="1">
    <location>
        <begin position="125"/>
        <end position="150"/>
    </location>
</feature>
<proteinExistence type="predicted"/>
<evidence type="ECO:0000313" key="2">
    <source>
        <dbReference type="EMBL" id="MBU5490083.1"/>
    </source>
</evidence>